<proteinExistence type="predicted"/>
<name>A0A816X6G2_BRANA</name>
<reference evidence="1" key="1">
    <citation type="submission" date="2021-01" db="EMBL/GenBank/DDBJ databases">
        <authorList>
            <consortium name="Genoscope - CEA"/>
            <person name="William W."/>
        </authorList>
    </citation>
    <scope>NUCLEOTIDE SEQUENCE</scope>
</reference>
<accession>A0A816X6G2</accession>
<sequence length="35" mass="4312">MDQHMHCKSPSYRALHQWRFLLFLSFYCPHVFDLG</sequence>
<dbReference type="Proteomes" id="UP001295469">
    <property type="component" value="Chromosome A02"/>
</dbReference>
<gene>
    <name evidence="1" type="ORF">DARMORV10_A02P31550.1</name>
</gene>
<dbReference type="EMBL" id="HG994356">
    <property type="protein sequence ID" value="CAF2142806.1"/>
    <property type="molecule type" value="Genomic_DNA"/>
</dbReference>
<dbReference type="AlphaFoldDB" id="A0A816X6G2"/>
<organism evidence="1">
    <name type="scientific">Brassica napus</name>
    <name type="common">Rape</name>
    <dbReference type="NCBI Taxonomy" id="3708"/>
    <lineage>
        <taxon>Eukaryota</taxon>
        <taxon>Viridiplantae</taxon>
        <taxon>Streptophyta</taxon>
        <taxon>Embryophyta</taxon>
        <taxon>Tracheophyta</taxon>
        <taxon>Spermatophyta</taxon>
        <taxon>Magnoliopsida</taxon>
        <taxon>eudicotyledons</taxon>
        <taxon>Gunneridae</taxon>
        <taxon>Pentapetalae</taxon>
        <taxon>rosids</taxon>
        <taxon>malvids</taxon>
        <taxon>Brassicales</taxon>
        <taxon>Brassicaceae</taxon>
        <taxon>Brassiceae</taxon>
        <taxon>Brassica</taxon>
    </lineage>
</organism>
<evidence type="ECO:0000313" key="1">
    <source>
        <dbReference type="EMBL" id="CAF2142806.1"/>
    </source>
</evidence>
<protein>
    <submittedName>
        <fullName evidence="1">(rape) hypothetical protein</fullName>
    </submittedName>
</protein>